<dbReference type="PROSITE" id="PS50885">
    <property type="entry name" value="HAMP"/>
    <property type="match status" value="1"/>
</dbReference>
<feature type="domain" description="HAMP" evidence="18">
    <location>
        <begin position="214"/>
        <end position="266"/>
    </location>
</feature>
<evidence type="ECO:0000256" key="5">
    <source>
        <dbReference type="ARBA" id="ARBA00022553"/>
    </source>
</evidence>
<keyword evidence="8 19" id="KW-0418">Kinase</keyword>
<dbReference type="SMART" id="SM00388">
    <property type="entry name" value="HisKA"/>
    <property type="match status" value="1"/>
</dbReference>
<keyword evidence="4" id="KW-1003">Cell membrane</keyword>
<keyword evidence="9" id="KW-0067">ATP-binding</keyword>
<dbReference type="EMBL" id="CAKMMW010000001">
    <property type="protein sequence ID" value="CAH1191558.1"/>
    <property type="molecule type" value="Genomic_DNA"/>
</dbReference>
<evidence type="ECO:0000256" key="6">
    <source>
        <dbReference type="ARBA" id="ARBA00022679"/>
    </source>
</evidence>
<keyword evidence="20" id="KW-1185">Reference proteome</keyword>
<dbReference type="Pfam" id="PF00072">
    <property type="entry name" value="Response_reg"/>
    <property type="match status" value="1"/>
</dbReference>
<dbReference type="PRINTS" id="PR00344">
    <property type="entry name" value="BCTRLSENSOR"/>
</dbReference>
<dbReference type="InterPro" id="IPR013767">
    <property type="entry name" value="PAS_fold"/>
</dbReference>
<dbReference type="PANTHER" id="PTHR43547:SF2">
    <property type="entry name" value="HYBRID SIGNAL TRANSDUCTION HISTIDINE KINASE C"/>
    <property type="match status" value="1"/>
</dbReference>
<organism evidence="19 20">
    <name type="scientific">Paenibacillus allorhizoplanae</name>
    <dbReference type="NCBI Taxonomy" id="2905648"/>
    <lineage>
        <taxon>Bacteria</taxon>
        <taxon>Bacillati</taxon>
        <taxon>Bacillota</taxon>
        <taxon>Bacilli</taxon>
        <taxon>Bacillales</taxon>
        <taxon>Paenibacillaceae</taxon>
        <taxon>Paenibacillus</taxon>
    </lineage>
</organism>
<evidence type="ECO:0000313" key="19">
    <source>
        <dbReference type="EMBL" id="CAH1191558.1"/>
    </source>
</evidence>
<keyword evidence="10" id="KW-0902">Two-component regulatory system</keyword>
<evidence type="ECO:0000313" key="20">
    <source>
        <dbReference type="Proteomes" id="UP000838821"/>
    </source>
</evidence>
<dbReference type="CDD" id="cd06225">
    <property type="entry name" value="HAMP"/>
    <property type="match status" value="1"/>
</dbReference>
<dbReference type="Gene3D" id="6.10.340.10">
    <property type="match status" value="1"/>
</dbReference>
<evidence type="ECO:0000259" key="16">
    <source>
        <dbReference type="PROSITE" id="PS50110"/>
    </source>
</evidence>
<dbReference type="SMART" id="SM00304">
    <property type="entry name" value="HAMP"/>
    <property type="match status" value="1"/>
</dbReference>
<reference evidence="19" key="1">
    <citation type="submission" date="2022-01" db="EMBL/GenBank/DDBJ databases">
        <authorList>
            <person name="Criscuolo A."/>
        </authorList>
    </citation>
    <scope>NUCLEOTIDE SEQUENCE</scope>
    <source>
        <strain evidence="19">CIP111891</strain>
    </source>
</reference>
<evidence type="ECO:0000256" key="14">
    <source>
        <dbReference type="SAM" id="Phobius"/>
    </source>
</evidence>
<dbReference type="InterPro" id="IPR005467">
    <property type="entry name" value="His_kinase_dom"/>
</dbReference>
<comment type="catalytic activity">
    <reaction evidence="1">
        <text>ATP + protein L-histidine = ADP + protein N-phospho-L-histidine.</text>
        <dbReference type="EC" id="2.7.13.3"/>
    </reaction>
</comment>
<protein>
    <recommendedName>
        <fullName evidence="3">histidine kinase</fullName>
        <ecNumber evidence="3">2.7.13.3</ecNumber>
    </recommendedName>
</protein>
<evidence type="ECO:0000256" key="13">
    <source>
        <dbReference type="SAM" id="Coils"/>
    </source>
</evidence>
<dbReference type="SMART" id="SM00387">
    <property type="entry name" value="HATPase_c"/>
    <property type="match status" value="1"/>
</dbReference>
<keyword evidence="6 19" id="KW-0808">Transferase</keyword>
<evidence type="ECO:0000256" key="3">
    <source>
        <dbReference type="ARBA" id="ARBA00012438"/>
    </source>
</evidence>
<dbReference type="InterPro" id="IPR036890">
    <property type="entry name" value="HATPase_C_sf"/>
</dbReference>
<dbReference type="InterPro" id="IPR004358">
    <property type="entry name" value="Sig_transdc_His_kin-like_C"/>
</dbReference>
<name>A0ABM9BQH6_9BACL</name>
<keyword evidence="11 14" id="KW-0472">Membrane</keyword>
<accession>A0ABM9BQH6</accession>
<dbReference type="EC" id="2.7.13.3" evidence="3"/>
<dbReference type="SMART" id="SM00448">
    <property type="entry name" value="REC"/>
    <property type="match status" value="1"/>
</dbReference>
<dbReference type="PROSITE" id="PS50112">
    <property type="entry name" value="PAS"/>
    <property type="match status" value="1"/>
</dbReference>
<evidence type="ECO:0000259" key="15">
    <source>
        <dbReference type="PROSITE" id="PS50109"/>
    </source>
</evidence>
<evidence type="ECO:0000256" key="8">
    <source>
        <dbReference type="ARBA" id="ARBA00022777"/>
    </source>
</evidence>
<evidence type="ECO:0000259" key="18">
    <source>
        <dbReference type="PROSITE" id="PS50885"/>
    </source>
</evidence>
<evidence type="ECO:0000256" key="2">
    <source>
        <dbReference type="ARBA" id="ARBA00004651"/>
    </source>
</evidence>
<keyword evidence="14" id="KW-0812">Transmembrane</keyword>
<proteinExistence type="predicted"/>
<evidence type="ECO:0000256" key="12">
    <source>
        <dbReference type="PROSITE-ProRule" id="PRU00169"/>
    </source>
</evidence>
<dbReference type="Gene3D" id="3.40.50.2300">
    <property type="match status" value="1"/>
</dbReference>
<evidence type="ECO:0000259" key="17">
    <source>
        <dbReference type="PROSITE" id="PS50112"/>
    </source>
</evidence>
<dbReference type="RefSeq" id="WP_236283891.1">
    <property type="nucleotide sequence ID" value="NZ_CAKMMW010000001.1"/>
</dbReference>
<dbReference type="GO" id="GO:0004673">
    <property type="term" value="F:protein histidine kinase activity"/>
    <property type="evidence" value="ECO:0007669"/>
    <property type="project" value="UniProtKB-EC"/>
</dbReference>
<keyword evidence="13" id="KW-0175">Coiled coil</keyword>
<dbReference type="PROSITE" id="PS50109">
    <property type="entry name" value="HIS_KIN"/>
    <property type="match status" value="1"/>
</dbReference>
<evidence type="ECO:0000256" key="7">
    <source>
        <dbReference type="ARBA" id="ARBA00022741"/>
    </source>
</evidence>
<feature type="transmembrane region" description="Helical" evidence="14">
    <location>
        <begin position="12"/>
        <end position="35"/>
    </location>
</feature>
<keyword evidence="14" id="KW-1133">Transmembrane helix</keyword>
<dbReference type="SUPFAM" id="SSF52172">
    <property type="entry name" value="CheY-like"/>
    <property type="match status" value="1"/>
</dbReference>
<gene>
    <name evidence="19" type="primary">rcsC_1</name>
    <name evidence="19" type="ORF">PAECIP111891_00027</name>
</gene>
<evidence type="ECO:0000256" key="11">
    <source>
        <dbReference type="ARBA" id="ARBA00023136"/>
    </source>
</evidence>
<dbReference type="PANTHER" id="PTHR43547">
    <property type="entry name" value="TWO-COMPONENT HISTIDINE KINASE"/>
    <property type="match status" value="1"/>
</dbReference>
<feature type="domain" description="PAS" evidence="17">
    <location>
        <begin position="306"/>
        <end position="358"/>
    </location>
</feature>
<feature type="transmembrane region" description="Helical" evidence="14">
    <location>
        <begin position="192"/>
        <end position="213"/>
    </location>
</feature>
<dbReference type="InterPro" id="IPR036097">
    <property type="entry name" value="HisK_dim/P_sf"/>
</dbReference>
<dbReference type="Gene3D" id="3.30.450.20">
    <property type="entry name" value="PAS domain"/>
    <property type="match status" value="1"/>
</dbReference>
<dbReference type="InterPro" id="IPR003594">
    <property type="entry name" value="HATPase_dom"/>
</dbReference>
<dbReference type="InterPro" id="IPR000014">
    <property type="entry name" value="PAS"/>
</dbReference>
<keyword evidence="7" id="KW-0547">Nucleotide-binding</keyword>
<dbReference type="Gene3D" id="1.10.287.130">
    <property type="match status" value="1"/>
</dbReference>
<comment type="caution">
    <text evidence="19">The sequence shown here is derived from an EMBL/GenBank/DDBJ whole genome shotgun (WGS) entry which is preliminary data.</text>
</comment>
<dbReference type="Pfam" id="PF02518">
    <property type="entry name" value="HATPase_c"/>
    <property type="match status" value="1"/>
</dbReference>
<feature type="coiled-coil region" evidence="13">
    <location>
        <begin position="258"/>
        <end position="309"/>
    </location>
</feature>
<dbReference type="InterPro" id="IPR003660">
    <property type="entry name" value="HAMP_dom"/>
</dbReference>
<dbReference type="SUPFAM" id="SSF47384">
    <property type="entry name" value="Homodimeric domain of signal transducing histidine kinase"/>
    <property type="match status" value="1"/>
</dbReference>
<dbReference type="Gene3D" id="3.30.565.10">
    <property type="entry name" value="Histidine kinase-like ATPase, C-terminal domain"/>
    <property type="match status" value="1"/>
</dbReference>
<dbReference type="Pfam" id="PF00672">
    <property type="entry name" value="HAMP"/>
    <property type="match status" value="1"/>
</dbReference>
<dbReference type="InterPro" id="IPR035965">
    <property type="entry name" value="PAS-like_dom_sf"/>
</dbReference>
<dbReference type="SUPFAM" id="SSF55785">
    <property type="entry name" value="PYP-like sensor domain (PAS domain)"/>
    <property type="match status" value="1"/>
</dbReference>
<keyword evidence="5 12" id="KW-0597">Phosphoprotein</keyword>
<dbReference type="InterPro" id="IPR003661">
    <property type="entry name" value="HisK_dim/P_dom"/>
</dbReference>
<dbReference type="CDD" id="cd00075">
    <property type="entry name" value="HATPase"/>
    <property type="match status" value="1"/>
</dbReference>
<feature type="modified residue" description="4-aspartylphosphate" evidence="12">
    <location>
        <position position="726"/>
    </location>
</feature>
<feature type="domain" description="Histidine kinase" evidence="15">
    <location>
        <begin position="440"/>
        <end position="655"/>
    </location>
</feature>
<dbReference type="Pfam" id="PF00512">
    <property type="entry name" value="HisKA"/>
    <property type="match status" value="1"/>
</dbReference>
<dbReference type="Proteomes" id="UP000838821">
    <property type="component" value="Unassembled WGS sequence"/>
</dbReference>
<dbReference type="SUPFAM" id="SSF55874">
    <property type="entry name" value="ATPase domain of HSP90 chaperone/DNA topoisomerase II/histidine kinase"/>
    <property type="match status" value="1"/>
</dbReference>
<evidence type="ECO:0000256" key="4">
    <source>
        <dbReference type="ARBA" id="ARBA00022475"/>
    </source>
</evidence>
<evidence type="ECO:0000256" key="1">
    <source>
        <dbReference type="ARBA" id="ARBA00000085"/>
    </source>
</evidence>
<dbReference type="InterPro" id="IPR011006">
    <property type="entry name" value="CheY-like_superfamily"/>
</dbReference>
<feature type="domain" description="Response regulatory" evidence="16">
    <location>
        <begin position="677"/>
        <end position="791"/>
    </location>
</feature>
<dbReference type="InterPro" id="IPR001789">
    <property type="entry name" value="Sig_transdc_resp-reg_receiver"/>
</dbReference>
<dbReference type="Pfam" id="PF00989">
    <property type="entry name" value="PAS"/>
    <property type="match status" value="1"/>
</dbReference>
<dbReference type="SUPFAM" id="SSF158472">
    <property type="entry name" value="HAMP domain-like"/>
    <property type="match status" value="1"/>
</dbReference>
<dbReference type="PROSITE" id="PS50110">
    <property type="entry name" value="RESPONSE_REGULATORY"/>
    <property type="match status" value="1"/>
</dbReference>
<evidence type="ECO:0000256" key="10">
    <source>
        <dbReference type="ARBA" id="ARBA00023012"/>
    </source>
</evidence>
<evidence type="ECO:0000256" key="9">
    <source>
        <dbReference type="ARBA" id="ARBA00022840"/>
    </source>
</evidence>
<comment type="subcellular location">
    <subcellularLocation>
        <location evidence="2">Cell membrane</location>
        <topology evidence="2">Multi-pass membrane protein</topology>
    </subcellularLocation>
</comment>
<dbReference type="CDD" id="cd00082">
    <property type="entry name" value="HisKA"/>
    <property type="match status" value="1"/>
</dbReference>
<sequence>MPNLVKSSLSRRFVRMILFFALLVMVGAIGVSFIGHHVQQSYQERITLLKEKEKATASIYLHYNQIFLHARAFYAFRQEFEYEAVMKEKPDLEKAIETFVQLPLTDQEKELLTTLKSFEKNYFENVFPKYVKLAHNEDPLAIVKAGATTPNGSVGTSIYDLLGKINDISMLNSSQSETEARNLFKTLSNLNYVFFAYVFGILVFITFLTSITARNMGRPLRKLADHAEKVSLGQSVELEMSKRNDEIGLLNRSFHTMLQKIQVKEEELLSQNEELIAQQEELQMQQEELQELLRKMEENEELLMSERALTRDIMDTIQEGVQFVNVEGIIVKANSTMNELFGIPVGQSMSNIQLAQFISSTSHVIEDNSDLKSFMISQISEEALEERSYMYEITSPTRRVIQAYAEPLYRETGRIGTVFVHRDMTKQAEVDQLKSEFVSTVSHELRTPLSSVLGFAERLLTKEMSPEKQQKYLKTIHQETVRLTALINDFLDVQRMESGKSTHQKNPVDLIEVLNGVFTLQQGSSTKHEFNVHIPNIPYVISGDQNNLTQLFMNLVSNAVKYSPEGGRITAKLYHVGNQALVDITDEGLGIPEEAIPKLFTKFYRIDNSDRRAIGGTGLGLAIVKGIVEAHGGEISVTSKLGEGSTFRVSFPLISMPEITNGEELLTAAAHEFTGKTVVLIEDDVSLTELLTEELTEKGFRVINYTTGEQAVKEMPMKKPVAVIVDIMLNNSIDGWQIINLIKEDPALHDLPIFISSALDETEKGKEIGANMYFVKPYPPSQLSGMLLEILRCS</sequence>